<dbReference type="Proteomes" id="UP000326950">
    <property type="component" value="Unassembled WGS sequence"/>
</dbReference>
<proteinExistence type="predicted"/>
<organism evidence="1 2">
    <name type="scientific">Aspergillus tamarii</name>
    <dbReference type="NCBI Taxonomy" id="41984"/>
    <lineage>
        <taxon>Eukaryota</taxon>
        <taxon>Fungi</taxon>
        <taxon>Dikarya</taxon>
        <taxon>Ascomycota</taxon>
        <taxon>Pezizomycotina</taxon>
        <taxon>Eurotiomycetes</taxon>
        <taxon>Eurotiomycetidae</taxon>
        <taxon>Eurotiales</taxon>
        <taxon>Aspergillaceae</taxon>
        <taxon>Aspergillus</taxon>
        <taxon>Aspergillus subgen. Circumdati</taxon>
    </lineage>
</organism>
<name>A0A5N6UHU8_ASPTM</name>
<evidence type="ECO:0000313" key="2">
    <source>
        <dbReference type="Proteomes" id="UP000326950"/>
    </source>
</evidence>
<keyword evidence="2" id="KW-1185">Reference proteome</keyword>
<accession>A0A5N6UHU8</accession>
<dbReference type="EMBL" id="ML738701">
    <property type="protein sequence ID" value="KAE8158187.1"/>
    <property type="molecule type" value="Genomic_DNA"/>
</dbReference>
<sequence length="97" mass="11078">MFRLSTKHRQVSSSSLGMQADVTGLHSHSQGELTFFCSILCILLISWHCHFEKRLLHNFAFNNPCAHSRHSCLIIFDLLPVLALQMTTDSRAPQLRQ</sequence>
<evidence type="ECO:0000313" key="1">
    <source>
        <dbReference type="EMBL" id="KAE8158187.1"/>
    </source>
</evidence>
<gene>
    <name evidence="1" type="ORF">BDV40DRAFT_27327</name>
</gene>
<dbReference type="AlphaFoldDB" id="A0A5N6UHU8"/>
<reference evidence="1 2" key="1">
    <citation type="submission" date="2019-04" db="EMBL/GenBank/DDBJ databases">
        <title>Friends and foes A comparative genomics study of 23 Aspergillus species from section Flavi.</title>
        <authorList>
            <consortium name="DOE Joint Genome Institute"/>
            <person name="Kjaerbolling I."/>
            <person name="Vesth T."/>
            <person name="Frisvad J.C."/>
            <person name="Nybo J.L."/>
            <person name="Theobald S."/>
            <person name="Kildgaard S."/>
            <person name="Isbrandt T."/>
            <person name="Kuo A."/>
            <person name="Sato A."/>
            <person name="Lyhne E.K."/>
            <person name="Kogle M.E."/>
            <person name="Wiebenga A."/>
            <person name="Kun R.S."/>
            <person name="Lubbers R.J."/>
            <person name="Makela M.R."/>
            <person name="Barry K."/>
            <person name="Chovatia M."/>
            <person name="Clum A."/>
            <person name="Daum C."/>
            <person name="Haridas S."/>
            <person name="He G."/>
            <person name="LaButti K."/>
            <person name="Lipzen A."/>
            <person name="Mondo S."/>
            <person name="Riley R."/>
            <person name="Salamov A."/>
            <person name="Simmons B.A."/>
            <person name="Magnuson J.K."/>
            <person name="Henrissat B."/>
            <person name="Mortensen U.H."/>
            <person name="Larsen T.O."/>
            <person name="Devries R.P."/>
            <person name="Grigoriev I.V."/>
            <person name="Machida M."/>
            <person name="Baker S.E."/>
            <person name="Andersen M.R."/>
        </authorList>
    </citation>
    <scope>NUCLEOTIDE SEQUENCE [LARGE SCALE GENOMIC DNA]</scope>
    <source>
        <strain evidence="1 2">CBS 117626</strain>
    </source>
</reference>
<protein>
    <submittedName>
        <fullName evidence="1">Uncharacterized protein</fullName>
    </submittedName>
</protein>